<dbReference type="InterPro" id="IPR010998">
    <property type="entry name" value="Integrase_recombinase_N"/>
</dbReference>
<evidence type="ECO:0000256" key="2">
    <source>
        <dbReference type="ARBA" id="ARBA00023125"/>
    </source>
</evidence>
<dbReference type="InterPro" id="IPR050090">
    <property type="entry name" value="Tyrosine_recombinase_XerCD"/>
</dbReference>
<dbReference type="GO" id="GO:0003677">
    <property type="term" value="F:DNA binding"/>
    <property type="evidence" value="ECO:0007669"/>
    <property type="project" value="UniProtKB-KW"/>
</dbReference>
<protein>
    <submittedName>
        <fullName evidence="5">Integrase</fullName>
    </submittedName>
</protein>
<dbReference type="GO" id="GO:0015074">
    <property type="term" value="P:DNA integration"/>
    <property type="evidence" value="ECO:0007669"/>
    <property type="project" value="InterPro"/>
</dbReference>
<dbReference type="Pfam" id="PF13102">
    <property type="entry name" value="Phage_int_SAM_5"/>
    <property type="match status" value="1"/>
</dbReference>
<dbReference type="GO" id="GO:0006310">
    <property type="term" value="P:DNA recombination"/>
    <property type="evidence" value="ECO:0007669"/>
    <property type="project" value="UniProtKB-KW"/>
</dbReference>
<comment type="similarity">
    <text evidence="1">Belongs to the 'phage' integrase family.</text>
</comment>
<keyword evidence="6" id="KW-1185">Reference proteome</keyword>
<reference evidence="5" key="1">
    <citation type="journal article" date="2020" name="Int. J. Syst. Evol. Microbiol.">
        <title>Aquipluma nitroreducens gen. nov. sp. nov., a novel facultatively anaerobic bacterium isolated from a freshwater lake.</title>
        <authorList>
            <person name="Watanabe M."/>
            <person name="Kojima H."/>
            <person name="Fukui M."/>
        </authorList>
    </citation>
    <scope>NUCLEOTIDE SEQUENCE</scope>
    <source>
        <strain evidence="5">MeG22</strain>
    </source>
</reference>
<dbReference type="InterPro" id="IPR025269">
    <property type="entry name" value="SAM-like_dom"/>
</dbReference>
<dbReference type="InterPro" id="IPR002104">
    <property type="entry name" value="Integrase_catalytic"/>
</dbReference>
<evidence type="ECO:0000256" key="1">
    <source>
        <dbReference type="ARBA" id="ARBA00008857"/>
    </source>
</evidence>
<dbReference type="Proteomes" id="UP001193389">
    <property type="component" value="Chromosome"/>
</dbReference>
<dbReference type="PROSITE" id="PS51898">
    <property type="entry name" value="TYR_RECOMBINASE"/>
    <property type="match status" value="1"/>
</dbReference>
<dbReference type="AlphaFoldDB" id="A0A5K7S8Z7"/>
<feature type="domain" description="Tyr recombinase" evidence="4">
    <location>
        <begin position="155"/>
        <end position="347"/>
    </location>
</feature>
<keyword evidence="2" id="KW-0238">DNA-binding</keyword>
<organism evidence="5 6">
    <name type="scientific">Aquipluma nitroreducens</name>
    <dbReference type="NCBI Taxonomy" id="2010828"/>
    <lineage>
        <taxon>Bacteria</taxon>
        <taxon>Pseudomonadati</taxon>
        <taxon>Bacteroidota</taxon>
        <taxon>Bacteroidia</taxon>
        <taxon>Marinilabiliales</taxon>
        <taxon>Prolixibacteraceae</taxon>
        <taxon>Aquipluma</taxon>
    </lineage>
</organism>
<dbReference type="InterPro" id="IPR013762">
    <property type="entry name" value="Integrase-like_cat_sf"/>
</dbReference>
<dbReference type="PANTHER" id="PTHR30349:SF64">
    <property type="entry name" value="PROPHAGE INTEGRASE INTD-RELATED"/>
    <property type="match status" value="1"/>
</dbReference>
<gene>
    <name evidence="5" type="ORF">AQPE_2165</name>
</gene>
<dbReference type="Gene3D" id="1.10.150.130">
    <property type="match status" value="1"/>
</dbReference>
<dbReference type="SUPFAM" id="SSF56349">
    <property type="entry name" value="DNA breaking-rejoining enzymes"/>
    <property type="match status" value="1"/>
</dbReference>
<evidence type="ECO:0000313" key="5">
    <source>
        <dbReference type="EMBL" id="BBE18006.1"/>
    </source>
</evidence>
<evidence type="ECO:0000259" key="4">
    <source>
        <dbReference type="PROSITE" id="PS51898"/>
    </source>
</evidence>
<accession>A0A5K7S8Z7</accession>
<keyword evidence="3" id="KW-0233">DNA recombination</keyword>
<evidence type="ECO:0000313" key="6">
    <source>
        <dbReference type="Proteomes" id="UP001193389"/>
    </source>
</evidence>
<proteinExistence type="inferred from homology"/>
<name>A0A5K7S8Z7_9BACT</name>
<dbReference type="EMBL" id="AP018694">
    <property type="protein sequence ID" value="BBE18006.1"/>
    <property type="molecule type" value="Genomic_DNA"/>
</dbReference>
<evidence type="ECO:0000256" key="3">
    <source>
        <dbReference type="ARBA" id="ARBA00023172"/>
    </source>
</evidence>
<dbReference type="InterPro" id="IPR011010">
    <property type="entry name" value="DNA_brk_join_enz"/>
</dbReference>
<dbReference type="Gene3D" id="1.10.443.10">
    <property type="entry name" value="Intergrase catalytic core"/>
    <property type="match status" value="1"/>
</dbReference>
<dbReference type="PANTHER" id="PTHR30349">
    <property type="entry name" value="PHAGE INTEGRASE-RELATED"/>
    <property type="match status" value="1"/>
</dbReference>
<dbReference type="KEGG" id="anf:AQPE_2165"/>
<dbReference type="Pfam" id="PF00589">
    <property type="entry name" value="Phage_integrase"/>
    <property type="match status" value="1"/>
</dbReference>
<sequence length="350" mass="41128">MDEEHVKFREDCNTFLSKCERIFGQLKPFDKTQFRKLVYQEEKVIPEGLMLSDLFDRYLETNDKIKIRTKDHYKTTKNVLETFKPGITVWDVTPDMLNKFERERTLKGSSEATASSYIRHLRSLINHFSKVEKLIPDSYTYPFGKGGYSVGNYWGQKLVLSNKEIKRIAELDEFVSDEHEYARDIWLFLYRCNGINMADLLRMKWTNIKGDYFVFKRMKTETTRRYNKKDIVVPITPKVQELIDKVGVKDSPFILGYFKEDFNDNTFRNKINRVTIPINKKLGEISKKLNLSVELKLKTARDSYATTLKRAGKSKDEISEMLGHSNSVVTEHYLASLDMEKTFDINDCLY</sequence>